<evidence type="ECO:0000313" key="5">
    <source>
        <dbReference type="EMBL" id="PIK47317.1"/>
    </source>
</evidence>
<evidence type="ECO:0000256" key="4">
    <source>
        <dbReference type="ARBA" id="ARBA00022801"/>
    </source>
</evidence>
<dbReference type="InterPro" id="IPR001563">
    <property type="entry name" value="Peptidase_S10"/>
</dbReference>
<dbReference type="InterPro" id="IPR033124">
    <property type="entry name" value="Ser_caboxypep_his_AS"/>
</dbReference>
<dbReference type="GO" id="GO:0031647">
    <property type="term" value="P:regulation of protein stability"/>
    <property type="evidence" value="ECO:0007669"/>
    <property type="project" value="UniProtKB-ARBA"/>
</dbReference>
<evidence type="ECO:0000256" key="3">
    <source>
        <dbReference type="ARBA" id="ARBA00022670"/>
    </source>
</evidence>
<dbReference type="PRINTS" id="PR00724">
    <property type="entry name" value="CRBOXYPTASEC"/>
</dbReference>
<proteinExistence type="inferred from homology"/>
<dbReference type="Proteomes" id="UP000230750">
    <property type="component" value="Unassembled WGS sequence"/>
</dbReference>
<reference evidence="5 6" key="1">
    <citation type="journal article" date="2017" name="PLoS Biol.">
        <title>The sea cucumber genome provides insights into morphological evolution and visceral regeneration.</title>
        <authorList>
            <person name="Zhang X."/>
            <person name="Sun L."/>
            <person name="Yuan J."/>
            <person name="Sun Y."/>
            <person name="Gao Y."/>
            <person name="Zhang L."/>
            <person name="Li S."/>
            <person name="Dai H."/>
            <person name="Hamel J.F."/>
            <person name="Liu C."/>
            <person name="Yu Y."/>
            <person name="Liu S."/>
            <person name="Lin W."/>
            <person name="Guo K."/>
            <person name="Jin S."/>
            <person name="Xu P."/>
            <person name="Storey K.B."/>
            <person name="Huan P."/>
            <person name="Zhang T."/>
            <person name="Zhou Y."/>
            <person name="Zhang J."/>
            <person name="Lin C."/>
            <person name="Li X."/>
            <person name="Xing L."/>
            <person name="Huo D."/>
            <person name="Sun M."/>
            <person name="Wang L."/>
            <person name="Mercier A."/>
            <person name="Li F."/>
            <person name="Yang H."/>
            <person name="Xiang J."/>
        </authorList>
    </citation>
    <scope>NUCLEOTIDE SEQUENCE [LARGE SCALE GENOMIC DNA]</scope>
    <source>
        <strain evidence="5">Shaxun</strain>
        <tissue evidence="5">Muscle</tissue>
    </source>
</reference>
<protein>
    <recommendedName>
        <fullName evidence="7">Carboxypeptidase</fullName>
    </recommendedName>
</protein>
<dbReference type="STRING" id="307972.A0A2G8KH44"/>
<comment type="similarity">
    <text evidence="1">Belongs to the peptidase S10 family.</text>
</comment>
<dbReference type="GO" id="GO:0004185">
    <property type="term" value="F:serine-type carboxypeptidase activity"/>
    <property type="evidence" value="ECO:0007669"/>
    <property type="project" value="InterPro"/>
</dbReference>
<organism evidence="5 6">
    <name type="scientific">Stichopus japonicus</name>
    <name type="common">Sea cucumber</name>
    <dbReference type="NCBI Taxonomy" id="307972"/>
    <lineage>
        <taxon>Eukaryota</taxon>
        <taxon>Metazoa</taxon>
        <taxon>Echinodermata</taxon>
        <taxon>Eleutherozoa</taxon>
        <taxon>Echinozoa</taxon>
        <taxon>Holothuroidea</taxon>
        <taxon>Aspidochirotacea</taxon>
        <taxon>Aspidochirotida</taxon>
        <taxon>Stichopodidae</taxon>
        <taxon>Apostichopus</taxon>
    </lineage>
</organism>
<evidence type="ECO:0008006" key="7">
    <source>
        <dbReference type="Google" id="ProtNLM"/>
    </source>
</evidence>
<dbReference type="Pfam" id="PF00450">
    <property type="entry name" value="Peptidase_S10"/>
    <property type="match status" value="1"/>
</dbReference>
<keyword evidence="2" id="KW-0121">Carboxypeptidase</keyword>
<dbReference type="GO" id="GO:0006508">
    <property type="term" value="P:proteolysis"/>
    <property type="evidence" value="ECO:0007669"/>
    <property type="project" value="UniProtKB-KW"/>
</dbReference>
<dbReference type="FunFam" id="3.40.50.1820:FF:000335">
    <property type="entry name" value="Carboxypeptidase"/>
    <property type="match status" value="1"/>
</dbReference>
<accession>A0A2G8KH44</accession>
<keyword evidence="6" id="KW-1185">Reference proteome</keyword>
<evidence type="ECO:0000313" key="6">
    <source>
        <dbReference type="Proteomes" id="UP000230750"/>
    </source>
</evidence>
<dbReference type="Gene3D" id="3.40.50.1820">
    <property type="entry name" value="alpha/beta hydrolase"/>
    <property type="match status" value="2"/>
</dbReference>
<name>A0A2G8KH44_STIJA</name>
<dbReference type="PANTHER" id="PTHR11802:SF201">
    <property type="entry name" value="CARBOXYPEPTIDASE"/>
    <property type="match status" value="1"/>
</dbReference>
<keyword evidence="3" id="KW-0645">Protease</keyword>
<evidence type="ECO:0000256" key="1">
    <source>
        <dbReference type="ARBA" id="ARBA00009431"/>
    </source>
</evidence>
<dbReference type="EMBL" id="MRZV01000588">
    <property type="protein sequence ID" value="PIK47317.1"/>
    <property type="molecule type" value="Genomic_DNA"/>
</dbReference>
<dbReference type="GO" id="GO:1904715">
    <property type="term" value="P:negative regulation of chaperone-mediated autophagy"/>
    <property type="evidence" value="ECO:0007669"/>
    <property type="project" value="UniProtKB-ARBA"/>
</dbReference>
<dbReference type="PROSITE" id="PS00560">
    <property type="entry name" value="CARBOXYPEPT_SER_HIS"/>
    <property type="match status" value="1"/>
</dbReference>
<sequence length="555" mass="61396">MHVLYHFKTTYLFFGHSLEVHQSAIATTDVHRHGSQYHCYLVCGPSGACTAASNPDAITFLPGLTKQPSFDQYSGYLAATGGKMFHYWLVSSQSKPSTDPLIVWTNGGPGCSSMLGILTENGPFIIQDDGVSLSYNDNSWNKFANVLYIESPAGVGFSYTPDGNVTTSDDEHVLPNKCFKHNIDVAVSGFGICPAAGRTLGDKKKMLCELLAVVSEDYERSLHSMLDFYKKYPALKSIYFLIGESYSGVYTPLLAAQVLAAIDAQILTGVVFGGFATGNGVTNYATLSNSLVYLLYYHGIIGYSLWDELVQNCCDGPNNCNFYNSTVTECTDRVTQAITILGTSGINPYNILATCAGFSPQKSNGTKFFRTTPEMEIMFRGTRIEEKLHKELKQFPSIRLSESPPCLNYTNAQDYLNNAYVRTALHIKPSLPKWTPCSATVLKNYQRVYSDMAPIYTYILQNLAHKVRLLVYNGDLDTACNFLGNQWFVDGLGAQDEVQWRPWLYFDGSDQIAGFIKEYEKIAFATVKGAGHMAPQDKPIATSLLIQNFVTGKPY</sequence>
<dbReference type="SUPFAM" id="SSF53474">
    <property type="entry name" value="alpha/beta-Hydrolases"/>
    <property type="match status" value="1"/>
</dbReference>
<comment type="caution">
    <text evidence="5">The sequence shown here is derived from an EMBL/GenBank/DDBJ whole genome shotgun (WGS) entry which is preliminary data.</text>
</comment>
<dbReference type="AlphaFoldDB" id="A0A2G8KH44"/>
<gene>
    <name evidence="5" type="ORF">BSL78_15817</name>
</gene>
<evidence type="ECO:0000256" key="2">
    <source>
        <dbReference type="ARBA" id="ARBA00022645"/>
    </source>
</evidence>
<dbReference type="OrthoDB" id="443318at2759"/>
<keyword evidence="4" id="KW-0378">Hydrolase</keyword>
<dbReference type="InterPro" id="IPR029058">
    <property type="entry name" value="AB_hydrolase_fold"/>
</dbReference>
<dbReference type="PANTHER" id="PTHR11802">
    <property type="entry name" value="SERINE PROTEASE FAMILY S10 SERINE CARBOXYPEPTIDASE"/>
    <property type="match status" value="1"/>
</dbReference>